<dbReference type="EMBL" id="BAABME010002040">
    <property type="protein sequence ID" value="GAA0152753.1"/>
    <property type="molecule type" value="Genomic_DNA"/>
</dbReference>
<dbReference type="Proteomes" id="UP001454036">
    <property type="component" value="Unassembled WGS sequence"/>
</dbReference>
<comment type="caution">
    <text evidence="2">The sequence shown here is derived from an EMBL/GenBank/DDBJ whole genome shotgun (WGS) entry which is preliminary data.</text>
</comment>
<protein>
    <submittedName>
        <fullName evidence="2">Uncharacterized protein</fullName>
    </submittedName>
</protein>
<organism evidence="2 3">
    <name type="scientific">Lithospermum erythrorhizon</name>
    <name type="common">Purple gromwell</name>
    <name type="synonym">Lithospermum officinale var. erythrorhizon</name>
    <dbReference type="NCBI Taxonomy" id="34254"/>
    <lineage>
        <taxon>Eukaryota</taxon>
        <taxon>Viridiplantae</taxon>
        <taxon>Streptophyta</taxon>
        <taxon>Embryophyta</taxon>
        <taxon>Tracheophyta</taxon>
        <taxon>Spermatophyta</taxon>
        <taxon>Magnoliopsida</taxon>
        <taxon>eudicotyledons</taxon>
        <taxon>Gunneridae</taxon>
        <taxon>Pentapetalae</taxon>
        <taxon>asterids</taxon>
        <taxon>lamiids</taxon>
        <taxon>Boraginales</taxon>
        <taxon>Boraginaceae</taxon>
        <taxon>Boraginoideae</taxon>
        <taxon>Lithospermeae</taxon>
        <taxon>Lithospermum</taxon>
    </lineage>
</organism>
<name>A0AAV3PN80_LITER</name>
<evidence type="ECO:0000256" key="1">
    <source>
        <dbReference type="SAM" id="MobiDB-lite"/>
    </source>
</evidence>
<feature type="compositionally biased region" description="Basic residues" evidence="1">
    <location>
        <begin position="53"/>
        <end position="63"/>
    </location>
</feature>
<feature type="compositionally biased region" description="Basic residues" evidence="1">
    <location>
        <begin position="1"/>
        <end position="12"/>
    </location>
</feature>
<proteinExistence type="predicted"/>
<sequence>MRPLFRKSKVRKVPASSSTHARNELSPSPAAATSTSTTAKRPAPEEGRPKTFAPRKKHVAQRLKRIEHVTISEDLPTTFPPPPVPTDNRMPLTMPELKRVRKGYDDEWFANRNLDAPLTPEDDGEKEPFPGDNAPAS</sequence>
<evidence type="ECO:0000313" key="3">
    <source>
        <dbReference type="Proteomes" id="UP001454036"/>
    </source>
</evidence>
<feature type="region of interest" description="Disordered" evidence="1">
    <location>
        <begin position="111"/>
        <end position="137"/>
    </location>
</feature>
<dbReference type="AlphaFoldDB" id="A0AAV3PN80"/>
<gene>
    <name evidence="2" type="ORF">LIER_11155</name>
</gene>
<feature type="region of interest" description="Disordered" evidence="1">
    <location>
        <begin position="1"/>
        <end position="92"/>
    </location>
</feature>
<reference evidence="2 3" key="1">
    <citation type="submission" date="2024-01" db="EMBL/GenBank/DDBJ databases">
        <title>The complete chloroplast genome sequence of Lithospermum erythrorhizon: insights into the phylogenetic relationship among Boraginaceae species and the maternal lineages of purple gromwells.</title>
        <authorList>
            <person name="Okada T."/>
            <person name="Watanabe K."/>
        </authorList>
    </citation>
    <scope>NUCLEOTIDE SEQUENCE [LARGE SCALE GENOMIC DNA]</scope>
</reference>
<keyword evidence="3" id="KW-1185">Reference proteome</keyword>
<evidence type="ECO:0000313" key="2">
    <source>
        <dbReference type="EMBL" id="GAA0152753.1"/>
    </source>
</evidence>
<feature type="compositionally biased region" description="Low complexity" evidence="1">
    <location>
        <begin position="26"/>
        <end position="41"/>
    </location>
</feature>
<accession>A0AAV3PN80</accession>